<dbReference type="EMBL" id="GBRH01213582">
    <property type="protein sequence ID" value="JAD84313.1"/>
    <property type="molecule type" value="Transcribed_RNA"/>
</dbReference>
<reference evidence="1" key="2">
    <citation type="journal article" date="2015" name="Data Brief">
        <title>Shoot transcriptome of the giant reed, Arundo donax.</title>
        <authorList>
            <person name="Barrero R.A."/>
            <person name="Guerrero F.D."/>
            <person name="Moolhuijzen P."/>
            <person name="Goolsby J.A."/>
            <person name="Tidwell J."/>
            <person name="Bellgard S.E."/>
            <person name="Bellgard M.I."/>
        </authorList>
    </citation>
    <scope>NUCLEOTIDE SEQUENCE</scope>
    <source>
        <tissue evidence="1">Shoot tissue taken approximately 20 cm above the soil surface</tissue>
    </source>
</reference>
<proteinExistence type="predicted"/>
<evidence type="ECO:0000313" key="1">
    <source>
        <dbReference type="EMBL" id="JAD84313.1"/>
    </source>
</evidence>
<protein>
    <submittedName>
        <fullName evidence="1">Uncharacterized protein</fullName>
    </submittedName>
</protein>
<organism evidence="1">
    <name type="scientific">Arundo donax</name>
    <name type="common">Giant reed</name>
    <name type="synonym">Donax arundinaceus</name>
    <dbReference type="NCBI Taxonomy" id="35708"/>
    <lineage>
        <taxon>Eukaryota</taxon>
        <taxon>Viridiplantae</taxon>
        <taxon>Streptophyta</taxon>
        <taxon>Embryophyta</taxon>
        <taxon>Tracheophyta</taxon>
        <taxon>Spermatophyta</taxon>
        <taxon>Magnoliopsida</taxon>
        <taxon>Liliopsida</taxon>
        <taxon>Poales</taxon>
        <taxon>Poaceae</taxon>
        <taxon>PACMAD clade</taxon>
        <taxon>Arundinoideae</taxon>
        <taxon>Arundineae</taxon>
        <taxon>Arundo</taxon>
    </lineage>
</organism>
<dbReference type="AlphaFoldDB" id="A0A0A9DC96"/>
<reference evidence="1" key="1">
    <citation type="submission" date="2014-09" db="EMBL/GenBank/DDBJ databases">
        <authorList>
            <person name="Magalhaes I.L.F."/>
            <person name="Oliveira U."/>
            <person name="Santos F.R."/>
            <person name="Vidigal T.H.D.A."/>
            <person name="Brescovit A.D."/>
            <person name="Santos A.J."/>
        </authorList>
    </citation>
    <scope>NUCLEOTIDE SEQUENCE</scope>
    <source>
        <tissue evidence="1">Shoot tissue taken approximately 20 cm above the soil surface</tissue>
    </source>
</reference>
<accession>A0A0A9DC96</accession>
<name>A0A0A9DC96_ARUDO</name>
<sequence length="68" mass="7307">MLPHRVCSTTALPGPSSQWPLGSMLASLTFCLPTTTLLEFPVIRSVNCSSWLMAQGCEILGPLKFGVL</sequence>